<protein>
    <recommendedName>
        <fullName evidence="3">Zn(2)-C6 fungal-type domain-containing protein</fullName>
    </recommendedName>
</protein>
<dbReference type="InterPro" id="IPR021858">
    <property type="entry name" value="Fun_TF"/>
</dbReference>
<dbReference type="Gene3D" id="4.10.240.10">
    <property type="entry name" value="Zn(2)-C6 fungal-type DNA-binding domain"/>
    <property type="match status" value="1"/>
</dbReference>
<keyword evidence="6" id="KW-1185">Reference proteome</keyword>
<dbReference type="GO" id="GO:0000981">
    <property type="term" value="F:DNA-binding transcription factor activity, RNA polymerase II-specific"/>
    <property type="evidence" value="ECO:0007669"/>
    <property type="project" value="InterPro"/>
</dbReference>
<dbReference type="PANTHER" id="PTHR38791:SF13">
    <property type="entry name" value="ZN(2)-C6 FUNGAL-TYPE DOMAIN-CONTAINING PROTEIN"/>
    <property type="match status" value="1"/>
</dbReference>
<dbReference type="SUPFAM" id="SSF57701">
    <property type="entry name" value="Zn2/Cys6 DNA-binding domain"/>
    <property type="match status" value="1"/>
</dbReference>
<dbReference type="PROSITE" id="PS00463">
    <property type="entry name" value="ZN2_CY6_FUNGAL_1"/>
    <property type="match status" value="1"/>
</dbReference>
<evidence type="ECO:0000313" key="5">
    <source>
        <dbReference type="EMBL" id="KAK3346242.1"/>
    </source>
</evidence>
<dbReference type="CDD" id="cd00067">
    <property type="entry name" value="GAL4"/>
    <property type="match status" value="1"/>
</dbReference>
<dbReference type="SMART" id="SM00066">
    <property type="entry name" value="GAL4"/>
    <property type="match status" value="1"/>
</dbReference>
<proteinExistence type="predicted"/>
<comment type="caution">
    <text evidence="5">The sequence shown here is derived from an EMBL/GenBank/DDBJ whole genome shotgun (WGS) entry which is preliminary data.</text>
</comment>
<dbReference type="InterPro" id="IPR001138">
    <property type="entry name" value="Zn2Cys6_DnaBD"/>
</dbReference>
<dbReference type="AlphaFoldDB" id="A0AAJ0HAY7"/>
<feature type="domain" description="Zn(2)-C6 fungal-type" evidence="3">
    <location>
        <begin position="10"/>
        <end position="38"/>
    </location>
</feature>
<evidence type="ECO:0000259" key="3">
    <source>
        <dbReference type="PROSITE" id="PS50048"/>
    </source>
</evidence>
<evidence type="ECO:0000313" key="6">
    <source>
        <dbReference type="Proteomes" id="UP001275084"/>
    </source>
</evidence>
<dbReference type="EMBL" id="JAUIQD010000006">
    <property type="protein sequence ID" value="KAK3346242.1"/>
    <property type="molecule type" value="Genomic_DNA"/>
</dbReference>
<dbReference type="Pfam" id="PF11951">
    <property type="entry name" value="Fungal_trans_2"/>
    <property type="match status" value="1"/>
</dbReference>
<dbReference type="Pfam" id="PF00172">
    <property type="entry name" value="Zn_clus"/>
    <property type="match status" value="1"/>
</dbReference>
<evidence type="ECO:0000313" key="4">
    <source>
        <dbReference type="EMBL" id="KAK3338599.1"/>
    </source>
</evidence>
<dbReference type="EMBL" id="JAUIQD010000021">
    <property type="protein sequence ID" value="KAK3338599.1"/>
    <property type="molecule type" value="Genomic_DNA"/>
</dbReference>
<feature type="region of interest" description="Disordered" evidence="2">
    <location>
        <begin position="56"/>
        <end position="90"/>
    </location>
</feature>
<evidence type="ECO:0000256" key="1">
    <source>
        <dbReference type="ARBA" id="ARBA00023242"/>
    </source>
</evidence>
<keyword evidence="1" id="KW-0539">Nucleus</keyword>
<dbReference type="PANTHER" id="PTHR38791">
    <property type="entry name" value="ZN(II)2CYS6 TRANSCRIPTION FACTOR (EUROFUNG)-RELATED-RELATED"/>
    <property type="match status" value="1"/>
</dbReference>
<accession>A0AAJ0HAY7</accession>
<name>A0AAJ0HAY7_9PEZI</name>
<reference evidence="5" key="2">
    <citation type="submission" date="2023-06" db="EMBL/GenBank/DDBJ databases">
        <authorList>
            <consortium name="Lawrence Berkeley National Laboratory"/>
            <person name="Haridas S."/>
            <person name="Hensen N."/>
            <person name="Bonometti L."/>
            <person name="Westerberg I."/>
            <person name="Brannstrom I.O."/>
            <person name="Guillou S."/>
            <person name="Cros-Aarteil S."/>
            <person name="Calhoun S."/>
            <person name="Kuo A."/>
            <person name="Mondo S."/>
            <person name="Pangilinan J."/>
            <person name="Riley R."/>
            <person name="Labutti K."/>
            <person name="Andreopoulos B."/>
            <person name="Lipzen A."/>
            <person name="Chen C."/>
            <person name="Yanf M."/>
            <person name="Daum C."/>
            <person name="Ng V."/>
            <person name="Clum A."/>
            <person name="Steindorff A."/>
            <person name="Ohm R."/>
            <person name="Martin F."/>
            <person name="Silar P."/>
            <person name="Natvig D."/>
            <person name="Lalanne C."/>
            <person name="Gautier V."/>
            <person name="Ament-Velasquez S.L."/>
            <person name="Kruys A."/>
            <person name="Hutchinson M.I."/>
            <person name="Powell A.J."/>
            <person name="Barry K."/>
            <person name="Miller A.N."/>
            <person name="Grigoriev I.V."/>
            <person name="Debuchy R."/>
            <person name="Gladieux P."/>
            <person name="Thoren M.H."/>
            <person name="Johannesson H."/>
        </authorList>
    </citation>
    <scope>NUCLEOTIDE SEQUENCE</scope>
    <source>
        <strain evidence="5">CBS 955.72</strain>
    </source>
</reference>
<feature type="compositionally biased region" description="Low complexity" evidence="2">
    <location>
        <begin position="77"/>
        <end position="88"/>
    </location>
</feature>
<sequence>MVYCGKPSRGCQMCRMRRIKCDETKPACNQCAKSRRQCPGYKDEFDLVFRNETKATERRARKINKKGAPSAAKQEDSSSTSSEEPSPTFRRAASSPFELAVIPAIQIPPETQASCHFVSNFILLPRQDSARGFMDYLIPLMNSQSAASYLQHAFNACALASLGNRVGVGGVDFPDRAFGEYCRALSATNIALRDPKTSTSDAVLATVLLLSMFENITAKQVGDFAWGSHVEGAIQLVRARGRKQLKTKTGLQLFIAVRTQLIIYTLSSGKAPVMGVDWWLHEAVFDKHAAACQRLNLLTSELRAEVTRVMTTAARTLENVDIITTLMRRAQQLDRELADWMEALPEHWYPKTLCWQGEVTDGDYSRAEAFPGRVDIYNDLWISSVWNLARTARLILMSIAVRCAAWACSPVDYRTTPEYATAAQIAADNITDILASAPYHLGWHTKRRHLFNSSDLSGFACGEDEGIKGLAGYFLTWPLACAMSQDYLTDAQRQWVKGRLKYIGDELGVRYAHILALLQVRLPSMLIRRDGLMAQPYPMANDFGKLLSARQAAPTSGYALNPLQQREAMQRQEFEQARTELLAKATGTAGESGRSVAKKWLALGTGSKK</sequence>
<organism evidence="5 6">
    <name type="scientific">Lasiosphaeria hispida</name>
    <dbReference type="NCBI Taxonomy" id="260671"/>
    <lineage>
        <taxon>Eukaryota</taxon>
        <taxon>Fungi</taxon>
        <taxon>Dikarya</taxon>
        <taxon>Ascomycota</taxon>
        <taxon>Pezizomycotina</taxon>
        <taxon>Sordariomycetes</taxon>
        <taxon>Sordariomycetidae</taxon>
        <taxon>Sordariales</taxon>
        <taxon>Lasiosphaeriaceae</taxon>
        <taxon>Lasiosphaeria</taxon>
    </lineage>
</organism>
<dbReference type="Proteomes" id="UP001275084">
    <property type="component" value="Unassembled WGS sequence"/>
</dbReference>
<dbReference type="GO" id="GO:0008270">
    <property type="term" value="F:zinc ion binding"/>
    <property type="evidence" value="ECO:0007669"/>
    <property type="project" value="InterPro"/>
</dbReference>
<dbReference type="InterPro" id="IPR036864">
    <property type="entry name" value="Zn2-C6_fun-type_DNA-bd_sf"/>
</dbReference>
<evidence type="ECO:0000256" key="2">
    <source>
        <dbReference type="SAM" id="MobiDB-lite"/>
    </source>
</evidence>
<reference evidence="5" key="1">
    <citation type="journal article" date="2023" name="Mol. Phylogenet. Evol.">
        <title>Genome-scale phylogeny and comparative genomics of the fungal order Sordariales.</title>
        <authorList>
            <person name="Hensen N."/>
            <person name="Bonometti L."/>
            <person name="Westerberg I."/>
            <person name="Brannstrom I.O."/>
            <person name="Guillou S."/>
            <person name="Cros-Aarteil S."/>
            <person name="Calhoun S."/>
            <person name="Haridas S."/>
            <person name="Kuo A."/>
            <person name="Mondo S."/>
            <person name="Pangilinan J."/>
            <person name="Riley R."/>
            <person name="LaButti K."/>
            <person name="Andreopoulos B."/>
            <person name="Lipzen A."/>
            <person name="Chen C."/>
            <person name="Yan M."/>
            <person name="Daum C."/>
            <person name="Ng V."/>
            <person name="Clum A."/>
            <person name="Steindorff A."/>
            <person name="Ohm R.A."/>
            <person name="Martin F."/>
            <person name="Silar P."/>
            <person name="Natvig D.O."/>
            <person name="Lalanne C."/>
            <person name="Gautier V."/>
            <person name="Ament-Velasquez S.L."/>
            <person name="Kruys A."/>
            <person name="Hutchinson M.I."/>
            <person name="Powell A.J."/>
            <person name="Barry K."/>
            <person name="Miller A.N."/>
            <person name="Grigoriev I.V."/>
            <person name="Debuchy R."/>
            <person name="Gladieux P."/>
            <person name="Hiltunen Thoren M."/>
            <person name="Johannesson H."/>
        </authorList>
    </citation>
    <scope>NUCLEOTIDE SEQUENCE</scope>
    <source>
        <strain evidence="5">CBS 955.72</strain>
    </source>
</reference>
<dbReference type="PROSITE" id="PS50048">
    <property type="entry name" value="ZN2_CY6_FUNGAL_2"/>
    <property type="match status" value="1"/>
</dbReference>
<dbReference type="InterPro" id="IPR053175">
    <property type="entry name" value="DHMBA_Reg_Transcription_Factor"/>
</dbReference>
<gene>
    <name evidence="5" type="ORF">B0T25DRAFT_460392</name>
    <name evidence="4" type="ORF">B0T25DRAFT_602653</name>
</gene>